<dbReference type="GO" id="GO:0003724">
    <property type="term" value="F:RNA helicase activity"/>
    <property type="evidence" value="ECO:0007669"/>
    <property type="project" value="InterPro"/>
</dbReference>
<evidence type="ECO:0000256" key="2">
    <source>
        <dbReference type="ARBA" id="ARBA00022801"/>
    </source>
</evidence>
<feature type="domain" description="DEAD-box RNA helicase Q" evidence="10">
    <location>
        <begin position="1"/>
        <end position="29"/>
    </location>
</feature>
<keyword evidence="3 11" id="KW-0347">Helicase</keyword>
<evidence type="ECO:0000256" key="1">
    <source>
        <dbReference type="ARBA" id="ARBA00022741"/>
    </source>
</evidence>
<dbReference type="GO" id="GO:0005524">
    <property type="term" value="F:ATP binding"/>
    <property type="evidence" value="ECO:0007669"/>
    <property type="project" value="UniProtKB-KW"/>
</dbReference>
<keyword evidence="2" id="KW-0378">Hydrolase</keyword>
<gene>
    <name evidence="11" type="ORF">HNQ81_001041</name>
</gene>
<evidence type="ECO:0000256" key="5">
    <source>
        <dbReference type="ARBA" id="ARBA00038437"/>
    </source>
</evidence>
<evidence type="ECO:0000256" key="6">
    <source>
        <dbReference type="PROSITE-ProRule" id="PRU00552"/>
    </source>
</evidence>
<dbReference type="InterPro" id="IPR044742">
    <property type="entry name" value="DEAD/DEAH_RhlB"/>
</dbReference>
<proteinExistence type="inferred from homology"/>
<dbReference type="InterPro" id="IPR027417">
    <property type="entry name" value="P-loop_NTPase"/>
</dbReference>
<accession>A0A840UXB6</accession>
<evidence type="ECO:0000256" key="7">
    <source>
        <dbReference type="SAM" id="MobiDB-lite"/>
    </source>
</evidence>
<dbReference type="GO" id="GO:0016787">
    <property type="term" value="F:hydrolase activity"/>
    <property type="evidence" value="ECO:0007669"/>
    <property type="project" value="UniProtKB-KW"/>
</dbReference>
<comment type="similarity">
    <text evidence="5">Belongs to the DEAD box helicase family.</text>
</comment>
<name>A0A840UXB6_9BACT</name>
<keyword evidence="4" id="KW-0067">ATP-binding</keyword>
<evidence type="ECO:0000259" key="9">
    <source>
        <dbReference type="PROSITE" id="PS51194"/>
    </source>
</evidence>
<feature type="short sequence motif" description="Q motif" evidence="6">
    <location>
        <begin position="1"/>
        <end position="29"/>
    </location>
</feature>
<evidence type="ECO:0000256" key="4">
    <source>
        <dbReference type="ARBA" id="ARBA00022840"/>
    </source>
</evidence>
<dbReference type="SMART" id="SM00490">
    <property type="entry name" value="HELICc"/>
    <property type="match status" value="1"/>
</dbReference>
<dbReference type="PROSITE" id="PS51195">
    <property type="entry name" value="Q_MOTIF"/>
    <property type="match status" value="1"/>
</dbReference>
<dbReference type="PROSITE" id="PS51192">
    <property type="entry name" value="HELICASE_ATP_BIND_1"/>
    <property type="match status" value="1"/>
</dbReference>
<dbReference type="InterPro" id="IPR014014">
    <property type="entry name" value="RNA_helicase_DEAD_Q_motif"/>
</dbReference>
<evidence type="ECO:0000256" key="3">
    <source>
        <dbReference type="ARBA" id="ARBA00022806"/>
    </source>
</evidence>
<sequence length="411" mass="45105">MSFSVFQFHPHITAAVKSSGYTSPTPIQQQAIPPVLAGRDVLGLAQTGTGKTAAFVLPILQRCLQHPKKGVQALVIAPTRELAEQIHEYFARMAAGTRIRSTVIYGGVSKSVQARKLREGVEIIVACPGRLLDHLQDRAVDLRHVEMLVLDEADHMFDKGFLPDIRRIIKQTPQQRQTLVFSATMPREVRHLVEDILADAVTVQIDHQRPIDTVSHSIYQVEQAGKSALLQEILLQPDIRNALVFTRTKHKARSLAQVLDKAGFKATALQGNMSQPKRQQALEGFKRGTYTIMVATDIAARGIDVSGLSHVINFDMPDTFEAYTHRTGRTGRATCVGDAFTFATGDDTQLVRQIQKTLGTAVSIKKVARPSRQPAVAVEAVKKVSPVGPVSGGDTRGKTRRGRARSFDFGL</sequence>
<keyword evidence="1" id="KW-0547">Nucleotide-binding</keyword>
<reference evidence="11 12" key="1">
    <citation type="submission" date="2020-08" db="EMBL/GenBank/DDBJ databases">
        <title>Genomic Encyclopedia of Type Strains, Phase IV (KMG-IV): sequencing the most valuable type-strain genomes for metagenomic binning, comparative biology and taxonomic classification.</title>
        <authorList>
            <person name="Goeker M."/>
        </authorList>
    </citation>
    <scope>NUCLEOTIDE SEQUENCE [LARGE SCALE GENOMIC DNA]</scope>
    <source>
        <strain evidence="11 12">DSM 28570</strain>
    </source>
</reference>
<dbReference type="SUPFAM" id="SSF52540">
    <property type="entry name" value="P-loop containing nucleoside triphosphate hydrolases"/>
    <property type="match status" value="1"/>
</dbReference>
<comment type="caution">
    <text evidence="11">The sequence shown here is derived from an EMBL/GenBank/DDBJ whole genome shotgun (WGS) entry which is preliminary data.</text>
</comment>
<dbReference type="InterPro" id="IPR011545">
    <property type="entry name" value="DEAD/DEAH_box_helicase_dom"/>
</dbReference>
<dbReference type="PANTHER" id="PTHR47959">
    <property type="entry name" value="ATP-DEPENDENT RNA HELICASE RHLE-RELATED"/>
    <property type="match status" value="1"/>
</dbReference>
<evidence type="ECO:0000259" key="10">
    <source>
        <dbReference type="PROSITE" id="PS51195"/>
    </source>
</evidence>
<dbReference type="Pfam" id="PF00270">
    <property type="entry name" value="DEAD"/>
    <property type="match status" value="1"/>
</dbReference>
<dbReference type="SMART" id="SM00487">
    <property type="entry name" value="DEXDc"/>
    <property type="match status" value="1"/>
</dbReference>
<dbReference type="GO" id="GO:0003676">
    <property type="term" value="F:nucleic acid binding"/>
    <property type="evidence" value="ECO:0007669"/>
    <property type="project" value="InterPro"/>
</dbReference>
<dbReference type="Proteomes" id="UP000539642">
    <property type="component" value="Unassembled WGS sequence"/>
</dbReference>
<dbReference type="InterPro" id="IPR001650">
    <property type="entry name" value="Helicase_C-like"/>
</dbReference>
<dbReference type="RefSeq" id="WP_183348978.1">
    <property type="nucleotide sequence ID" value="NZ_JACHEO010000003.1"/>
</dbReference>
<dbReference type="CDD" id="cd00268">
    <property type="entry name" value="DEADc"/>
    <property type="match status" value="1"/>
</dbReference>
<dbReference type="InterPro" id="IPR050079">
    <property type="entry name" value="DEAD_box_RNA_helicase"/>
</dbReference>
<feature type="domain" description="Helicase C-terminal" evidence="9">
    <location>
        <begin position="229"/>
        <end position="375"/>
    </location>
</feature>
<feature type="domain" description="Helicase ATP-binding" evidence="8">
    <location>
        <begin position="32"/>
        <end position="203"/>
    </location>
</feature>
<protein>
    <submittedName>
        <fullName evidence="11">Superfamily II DNA/RNA helicase</fullName>
    </submittedName>
</protein>
<dbReference type="EMBL" id="JACHEO010000003">
    <property type="protein sequence ID" value="MBB5347328.1"/>
    <property type="molecule type" value="Genomic_DNA"/>
</dbReference>
<dbReference type="PROSITE" id="PS51194">
    <property type="entry name" value="HELICASE_CTER"/>
    <property type="match status" value="1"/>
</dbReference>
<dbReference type="CDD" id="cd18787">
    <property type="entry name" value="SF2_C_DEAD"/>
    <property type="match status" value="1"/>
</dbReference>
<feature type="region of interest" description="Disordered" evidence="7">
    <location>
        <begin position="388"/>
        <end position="411"/>
    </location>
</feature>
<evidence type="ECO:0000259" key="8">
    <source>
        <dbReference type="PROSITE" id="PS51192"/>
    </source>
</evidence>
<organism evidence="11 12">
    <name type="scientific">Desulfoprunum benzoelyticum</name>
    <dbReference type="NCBI Taxonomy" id="1506996"/>
    <lineage>
        <taxon>Bacteria</taxon>
        <taxon>Pseudomonadati</taxon>
        <taxon>Thermodesulfobacteriota</taxon>
        <taxon>Desulfobulbia</taxon>
        <taxon>Desulfobulbales</taxon>
        <taxon>Desulfobulbaceae</taxon>
        <taxon>Desulfoprunum</taxon>
    </lineage>
</organism>
<evidence type="ECO:0000313" key="11">
    <source>
        <dbReference type="EMBL" id="MBB5347328.1"/>
    </source>
</evidence>
<dbReference type="AlphaFoldDB" id="A0A840UXB6"/>
<dbReference type="InterPro" id="IPR014001">
    <property type="entry name" value="Helicase_ATP-bd"/>
</dbReference>
<dbReference type="Gene3D" id="3.40.50.300">
    <property type="entry name" value="P-loop containing nucleotide triphosphate hydrolases"/>
    <property type="match status" value="2"/>
</dbReference>
<dbReference type="PANTHER" id="PTHR47959:SF13">
    <property type="entry name" value="ATP-DEPENDENT RNA HELICASE RHLE"/>
    <property type="match status" value="1"/>
</dbReference>
<dbReference type="Pfam" id="PF00271">
    <property type="entry name" value="Helicase_C"/>
    <property type="match status" value="1"/>
</dbReference>
<evidence type="ECO:0000313" key="12">
    <source>
        <dbReference type="Proteomes" id="UP000539642"/>
    </source>
</evidence>
<dbReference type="GO" id="GO:0005829">
    <property type="term" value="C:cytosol"/>
    <property type="evidence" value="ECO:0007669"/>
    <property type="project" value="TreeGrafter"/>
</dbReference>
<keyword evidence="12" id="KW-1185">Reference proteome</keyword>